<name>A0ABT6NEI8_9FIRM</name>
<keyword evidence="4" id="KW-1185">Reference proteome</keyword>
<dbReference type="Proteomes" id="UP001158045">
    <property type="component" value="Unassembled WGS sequence"/>
</dbReference>
<feature type="domain" description="HPt" evidence="2">
    <location>
        <begin position="31"/>
        <end position="127"/>
    </location>
</feature>
<dbReference type="Pfam" id="PF01627">
    <property type="entry name" value="Hpt"/>
    <property type="match status" value="1"/>
</dbReference>
<evidence type="ECO:0000313" key="3">
    <source>
        <dbReference type="EMBL" id="MDH8678844.1"/>
    </source>
</evidence>
<dbReference type="PROSITE" id="PS50894">
    <property type="entry name" value="HPT"/>
    <property type="match status" value="1"/>
</dbReference>
<sequence length="127" mass="14456">MSEHKVDNRYTDAAGNMEVIMSRLCEDTGFDYETAVYVLGIYLEQTESIVNEINKLLSSEVENNKEVSTRNQLARLLHKLKGASGNVRALEMMEKSKLAEEACQNKDQDQLISVIHEINCLVERYLS</sequence>
<protein>
    <submittedName>
        <fullName evidence="3">Hpt domain-containing protein</fullName>
    </submittedName>
</protein>
<feature type="modified residue" description="Phosphohistidine" evidence="1">
    <location>
        <position position="78"/>
    </location>
</feature>
<gene>
    <name evidence="3" type="ORF">QE109_11830</name>
</gene>
<dbReference type="InterPro" id="IPR008207">
    <property type="entry name" value="Sig_transdc_His_kin_Hpt_dom"/>
</dbReference>
<dbReference type="SUPFAM" id="SSF47226">
    <property type="entry name" value="Histidine-containing phosphotransfer domain, HPT domain"/>
    <property type="match status" value="1"/>
</dbReference>
<comment type="caution">
    <text evidence="3">The sequence shown here is derived from an EMBL/GenBank/DDBJ whole genome shotgun (WGS) entry which is preliminary data.</text>
</comment>
<accession>A0ABT6NEI8</accession>
<reference evidence="3 4" key="1">
    <citation type="submission" date="2023-04" db="EMBL/GenBank/DDBJ databases">
        <title>Fusibacter bizertensis strain WBS, isolated from littoral bottom sediments of the Arctic seas - biochemical and genomic analysis.</title>
        <authorList>
            <person name="Brioukhanov A.L."/>
        </authorList>
    </citation>
    <scope>NUCLEOTIDE SEQUENCE [LARGE SCALE GENOMIC DNA]</scope>
    <source>
        <strain evidence="3 4">WBS</strain>
    </source>
</reference>
<organism evidence="3 4">
    <name type="scientific">Fusibacter bizertensis</name>
    <dbReference type="NCBI Taxonomy" id="1488331"/>
    <lineage>
        <taxon>Bacteria</taxon>
        <taxon>Bacillati</taxon>
        <taxon>Bacillota</taxon>
        <taxon>Clostridia</taxon>
        <taxon>Eubacteriales</taxon>
        <taxon>Eubacteriales Family XII. Incertae Sedis</taxon>
        <taxon>Fusibacter</taxon>
    </lineage>
</organism>
<keyword evidence="1" id="KW-0597">Phosphoprotein</keyword>
<evidence type="ECO:0000256" key="1">
    <source>
        <dbReference type="PROSITE-ProRule" id="PRU00110"/>
    </source>
</evidence>
<dbReference type="InterPro" id="IPR036641">
    <property type="entry name" value="HPT_dom_sf"/>
</dbReference>
<proteinExistence type="predicted"/>
<evidence type="ECO:0000313" key="4">
    <source>
        <dbReference type="Proteomes" id="UP001158045"/>
    </source>
</evidence>
<evidence type="ECO:0000259" key="2">
    <source>
        <dbReference type="PROSITE" id="PS50894"/>
    </source>
</evidence>
<dbReference type="EMBL" id="JARYZI010000007">
    <property type="protein sequence ID" value="MDH8678844.1"/>
    <property type="molecule type" value="Genomic_DNA"/>
</dbReference>
<dbReference type="RefSeq" id="WP_281094732.1">
    <property type="nucleotide sequence ID" value="NZ_JARYZI010000007.1"/>
</dbReference>
<dbReference type="Gene3D" id="1.20.120.160">
    <property type="entry name" value="HPT domain"/>
    <property type="match status" value="1"/>
</dbReference>